<dbReference type="Gene3D" id="3.30.470.20">
    <property type="entry name" value="ATP-grasp fold, B domain"/>
    <property type="match status" value="1"/>
</dbReference>
<protein>
    <submittedName>
        <fullName evidence="3">D-aspartate ligase</fullName>
    </submittedName>
</protein>
<name>A0A2Y9C1S3_9MICO</name>
<keyword evidence="4" id="KW-1185">Reference proteome</keyword>
<reference evidence="4" key="1">
    <citation type="submission" date="2016-10" db="EMBL/GenBank/DDBJ databases">
        <authorList>
            <person name="Varghese N."/>
            <person name="Submissions S."/>
        </authorList>
    </citation>
    <scope>NUCLEOTIDE SEQUENCE [LARGE SCALE GENOMIC DNA]</scope>
    <source>
        <strain evidence="4">DSM 22951</strain>
    </source>
</reference>
<dbReference type="InterPro" id="IPR011761">
    <property type="entry name" value="ATP-grasp"/>
</dbReference>
<dbReference type="SUPFAM" id="SSF56059">
    <property type="entry name" value="Glutathione synthetase ATP-binding domain-like"/>
    <property type="match status" value="1"/>
</dbReference>
<evidence type="ECO:0000313" key="3">
    <source>
        <dbReference type="EMBL" id="SSA34843.1"/>
    </source>
</evidence>
<keyword evidence="1" id="KW-0067">ATP-binding</keyword>
<keyword evidence="3" id="KW-0436">Ligase</keyword>
<evidence type="ECO:0000313" key="4">
    <source>
        <dbReference type="Proteomes" id="UP000250028"/>
    </source>
</evidence>
<dbReference type="Proteomes" id="UP000250028">
    <property type="component" value="Unassembled WGS sequence"/>
</dbReference>
<proteinExistence type="predicted"/>
<dbReference type="GO" id="GO:0016874">
    <property type="term" value="F:ligase activity"/>
    <property type="evidence" value="ECO:0007669"/>
    <property type="project" value="UniProtKB-KW"/>
</dbReference>
<dbReference type="RefSeq" id="WP_109685721.1">
    <property type="nucleotide sequence ID" value="NZ_QGDN01000001.1"/>
</dbReference>
<dbReference type="OrthoDB" id="5420347at2"/>
<evidence type="ECO:0000256" key="1">
    <source>
        <dbReference type="PROSITE-ProRule" id="PRU00409"/>
    </source>
</evidence>
<dbReference type="AlphaFoldDB" id="A0A2Y9C1S3"/>
<dbReference type="GO" id="GO:0046872">
    <property type="term" value="F:metal ion binding"/>
    <property type="evidence" value="ECO:0007669"/>
    <property type="project" value="InterPro"/>
</dbReference>
<accession>A0A2Y9C1S3</accession>
<evidence type="ECO:0000259" key="2">
    <source>
        <dbReference type="PROSITE" id="PS50975"/>
    </source>
</evidence>
<sequence>MQLGNDDFVPVILGTNLNAYNISRSLHEAYGVRSLALGRFAVRETADSTIVEVRARADFADADVIVSVLDDVAREFPGRKLLLIPTIEFYTNVVLDRRGDLDERYVVPLPGREVTDRLMNKTDFYRTCAELGVPHPETVIVGPDTPLGDTFGTDLPFPYPVILKPSNTDIYPRLDFAGKQKVYVVQNATELRDIAGRIFVAGYDDDLVVQEYLAGDEAVMRVANTYSDQHGSMRFAACGQVVLTEWDPALVGNNNAIISVRDDELVESMQRFLDGVGYVGLANFDVMHDRRTGLRKLLEVNLRPGATSYYAMAGGGNLIRPVVQDLVYNRPVPFTVATQERLWLNVPYPVVRRFAPKSLRAQYKSAAKNGKVHTLDYVPDLSAARRIDIARIDARHTLAYFKYAKTRSQ</sequence>
<feature type="domain" description="ATP-grasp" evidence="2">
    <location>
        <begin position="125"/>
        <end position="327"/>
    </location>
</feature>
<keyword evidence="1" id="KW-0547">Nucleotide-binding</keyword>
<organism evidence="3 4">
    <name type="scientific">Branchiibius hedensis</name>
    <dbReference type="NCBI Taxonomy" id="672460"/>
    <lineage>
        <taxon>Bacteria</taxon>
        <taxon>Bacillati</taxon>
        <taxon>Actinomycetota</taxon>
        <taxon>Actinomycetes</taxon>
        <taxon>Micrococcales</taxon>
        <taxon>Dermacoccaceae</taxon>
        <taxon>Branchiibius</taxon>
    </lineage>
</organism>
<gene>
    <name evidence="3" type="ORF">SAMN04489750_2173</name>
</gene>
<dbReference type="EMBL" id="UESZ01000001">
    <property type="protein sequence ID" value="SSA34843.1"/>
    <property type="molecule type" value="Genomic_DNA"/>
</dbReference>
<dbReference type="PROSITE" id="PS50975">
    <property type="entry name" value="ATP_GRASP"/>
    <property type="match status" value="1"/>
</dbReference>
<dbReference type="GO" id="GO:0005524">
    <property type="term" value="F:ATP binding"/>
    <property type="evidence" value="ECO:0007669"/>
    <property type="project" value="UniProtKB-UniRule"/>
</dbReference>